<dbReference type="PANTHER" id="PTHR12265:SF40">
    <property type="entry name" value="DUF829-DOMAIN-CONTAINING PROTEIN"/>
    <property type="match status" value="1"/>
</dbReference>
<evidence type="ECO:0008006" key="4">
    <source>
        <dbReference type="Google" id="ProtNLM"/>
    </source>
</evidence>
<sequence length="341" mass="38275">MASNTALTQDASPLGFMTKLSPAVYLFRPSPAPASAASSTPGPVKADTHRRRTPAPKLILVASWMGARDPHIAKYLAQHRALFPSSPILLVRSEQRHWFRQQSRLDELVPAAEVFRSFFPDATLGAGEPGEPELLIHAFSNGGATSLITLRRLLAAGATKTAEERLLPPYALVLDSAPGTFRYWPSYQAFTVGVARGPLWRWLLVAPFVHMLCAWYWARFVGPVRLMLALRRLLPGRTSKGEQRWDQQQSGPVREMRKGLNDATMRAAEVRRTYLYGVDDALVDWRDVEAHAEEAERVGFVRVRREKVVGGEHVALVRVDAERYWRVVRETWEGEDGRASE</sequence>
<dbReference type="Pfam" id="PF05705">
    <property type="entry name" value="DUF829"/>
    <property type="match status" value="1"/>
</dbReference>
<evidence type="ECO:0000313" key="2">
    <source>
        <dbReference type="EMBL" id="KAL1841816.1"/>
    </source>
</evidence>
<comment type="caution">
    <text evidence="2">The sequence shown here is derived from an EMBL/GenBank/DDBJ whole genome shotgun (WGS) entry which is preliminary data.</text>
</comment>
<evidence type="ECO:0000313" key="3">
    <source>
        <dbReference type="Proteomes" id="UP001583172"/>
    </source>
</evidence>
<dbReference type="Proteomes" id="UP001583172">
    <property type="component" value="Unassembled WGS sequence"/>
</dbReference>
<organism evidence="2 3">
    <name type="scientific">Humicola insolens</name>
    <name type="common">Soft-rot fungus</name>
    <dbReference type="NCBI Taxonomy" id="85995"/>
    <lineage>
        <taxon>Eukaryota</taxon>
        <taxon>Fungi</taxon>
        <taxon>Dikarya</taxon>
        <taxon>Ascomycota</taxon>
        <taxon>Pezizomycotina</taxon>
        <taxon>Sordariomycetes</taxon>
        <taxon>Sordariomycetidae</taxon>
        <taxon>Sordariales</taxon>
        <taxon>Chaetomiaceae</taxon>
        <taxon>Mycothermus</taxon>
    </lineage>
</organism>
<protein>
    <recommendedName>
        <fullName evidence="4">Indole-diterpene biosynthesis protein PaxU</fullName>
    </recommendedName>
</protein>
<dbReference type="InterPro" id="IPR008547">
    <property type="entry name" value="DUF829_TMEM53"/>
</dbReference>
<dbReference type="PANTHER" id="PTHR12265">
    <property type="entry name" value="TRANSMEMBRANE PROTEIN 53"/>
    <property type="match status" value="1"/>
</dbReference>
<name>A0ABR3VLN0_HUMIN</name>
<accession>A0ABR3VLN0</accession>
<proteinExistence type="predicted"/>
<gene>
    <name evidence="2" type="ORF">VTJ49DRAFT_6569</name>
</gene>
<keyword evidence="3" id="KW-1185">Reference proteome</keyword>
<dbReference type="EMBL" id="JAZGSY010000063">
    <property type="protein sequence ID" value="KAL1841816.1"/>
    <property type="molecule type" value="Genomic_DNA"/>
</dbReference>
<feature type="region of interest" description="Disordered" evidence="1">
    <location>
        <begin position="32"/>
        <end position="51"/>
    </location>
</feature>
<evidence type="ECO:0000256" key="1">
    <source>
        <dbReference type="SAM" id="MobiDB-lite"/>
    </source>
</evidence>
<reference evidence="2 3" key="1">
    <citation type="journal article" date="2024" name="Commun. Biol.">
        <title>Comparative genomic analysis of thermophilic fungi reveals convergent evolutionary adaptations and gene losses.</title>
        <authorList>
            <person name="Steindorff A.S."/>
            <person name="Aguilar-Pontes M.V."/>
            <person name="Robinson A.J."/>
            <person name="Andreopoulos B."/>
            <person name="LaButti K."/>
            <person name="Kuo A."/>
            <person name="Mondo S."/>
            <person name="Riley R."/>
            <person name="Otillar R."/>
            <person name="Haridas S."/>
            <person name="Lipzen A."/>
            <person name="Grimwood J."/>
            <person name="Schmutz J."/>
            <person name="Clum A."/>
            <person name="Reid I.D."/>
            <person name="Moisan M.C."/>
            <person name="Butler G."/>
            <person name="Nguyen T.T.M."/>
            <person name="Dewar K."/>
            <person name="Conant G."/>
            <person name="Drula E."/>
            <person name="Henrissat B."/>
            <person name="Hansel C."/>
            <person name="Singer S."/>
            <person name="Hutchinson M.I."/>
            <person name="de Vries R.P."/>
            <person name="Natvig D.O."/>
            <person name="Powell A.J."/>
            <person name="Tsang A."/>
            <person name="Grigoriev I.V."/>
        </authorList>
    </citation>
    <scope>NUCLEOTIDE SEQUENCE [LARGE SCALE GENOMIC DNA]</scope>
    <source>
        <strain evidence="2 3">CBS 620.91</strain>
    </source>
</reference>